<feature type="binding site" evidence="7">
    <location>
        <position position="222"/>
    </location>
    <ligand>
        <name>5-hydroxyisourate</name>
        <dbReference type="ChEBI" id="CHEBI:18072"/>
    </ligand>
</feature>
<feature type="binding site" evidence="7">
    <location>
        <position position="179"/>
    </location>
    <ligand>
        <name>urate</name>
        <dbReference type="ChEBI" id="CHEBI:17775"/>
    </ligand>
</feature>
<feature type="active site" description="Charge relay system" evidence="6">
    <location>
        <position position="250"/>
    </location>
</feature>
<comment type="function">
    <text evidence="5 8">Catalyzes the oxidation of uric acid to 5-hydroxyisourate, which is further processed to form (S)-allantoin.</text>
</comment>
<comment type="pathway">
    <text evidence="1 5">Purine metabolism; urate degradation; (S)-allantoin from urate: step 1/3.</text>
</comment>
<dbReference type="GO" id="GO:0019628">
    <property type="term" value="P:urate catabolic process"/>
    <property type="evidence" value="ECO:0007669"/>
    <property type="project" value="UniProtKB-UniPathway"/>
</dbReference>
<feature type="binding site" evidence="7">
    <location>
        <position position="248"/>
    </location>
    <ligand>
        <name>5-hydroxyisourate</name>
        <dbReference type="ChEBI" id="CHEBI:18072"/>
    </ligand>
</feature>
<dbReference type="GO" id="GO:0006144">
    <property type="term" value="P:purine nucleobase metabolic process"/>
    <property type="evidence" value="ECO:0007669"/>
    <property type="project" value="UniProtKB-KW"/>
</dbReference>
<evidence type="ECO:0000256" key="4">
    <source>
        <dbReference type="ARBA" id="ARBA00023002"/>
    </source>
</evidence>
<dbReference type="PIRSF" id="PIRSF000241">
    <property type="entry name" value="Urate_oxidase"/>
    <property type="match status" value="1"/>
</dbReference>
<proteinExistence type="inferred from homology"/>
<accession>A0A838A8S1</accession>
<keyword evidence="4 5" id="KW-0560">Oxidoreductase</keyword>
<comment type="caution">
    <text evidence="9">The sequence shown here is derived from an EMBL/GenBank/DDBJ whole genome shotgun (WGS) entry which is preliminary data.</text>
</comment>
<dbReference type="UniPathway" id="UPA00394">
    <property type="reaction ID" value="UER00650"/>
</dbReference>
<comment type="catalytic activity">
    <reaction evidence="5 8">
        <text>urate + O2 + H2O = 5-hydroxyisourate + H2O2</text>
        <dbReference type="Rhea" id="RHEA:21368"/>
        <dbReference type="ChEBI" id="CHEBI:15377"/>
        <dbReference type="ChEBI" id="CHEBI:15379"/>
        <dbReference type="ChEBI" id="CHEBI:16240"/>
        <dbReference type="ChEBI" id="CHEBI:17775"/>
        <dbReference type="ChEBI" id="CHEBI:18072"/>
        <dbReference type="EC" id="1.7.3.3"/>
    </reaction>
</comment>
<dbReference type="EMBL" id="JACCKD010000002">
    <property type="protein sequence ID" value="MBA0124832.1"/>
    <property type="molecule type" value="Genomic_DNA"/>
</dbReference>
<feature type="binding site" evidence="7">
    <location>
        <position position="57"/>
    </location>
    <ligand>
        <name>urate</name>
        <dbReference type="ChEBI" id="CHEBI:17775"/>
    </ligand>
</feature>
<feature type="binding site" evidence="7">
    <location>
        <position position="58"/>
    </location>
    <ligand>
        <name>urate</name>
        <dbReference type="ChEBI" id="CHEBI:17775"/>
    </ligand>
</feature>
<dbReference type="RefSeq" id="WP_180891720.1">
    <property type="nucleotide sequence ID" value="NZ_JACCKD010000002.1"/>
</dbReference>
<dbReference type="PRINTS" id="PR00093">
    <property type="entry name" value="URICASE"/>
</dbReference>
<evidence type="ECO:0000256" key="5">
    <source>
        <dbReference type="PIRNR" id="PIRNR000241"/>
    </source>
</evidence>
<reference evidence="9 10" key="1">
    <citation type="submission" date="2020-07" db="EMBL/GenBank/DDBJ databases">
        <title>Genome of Haloechinothrix sp.</title>
        <authorList>
            <person name="Tang S.-K."/>
            <person name="Yang L."/>
            <person name="Zhu W.-Y."/>
        </authorList>
    </citation>
    <scope>NUCLEOTIDE SEQUENCE [LARGE SCALE GENOMIC DNA]</scope>
    <source>
        <strain evidence="9 10">YIM 98757</strain>
    </source>
</reference>
<feature type="binding site" evidence="7">
    <location>
        <position position="57"/>
    </location>
    <ligand>
        <name>5-hydroxyisourate</name>
        <dbReference type="ChEBI" id="CHEBI:18072"/>
    </ligand>
</feature>
<evidence type="ECO:0000256" key="7">
    <source>
        <dbReference type="PIRSR" id="PIRSR000241-2"/>
    </source>
</evidence>
<feature type="binding site" evidence="7">
    <location>
        <position position="162"/>
    </location>
    <ligand>
        <name>urate</name>
        <dbReference type="ChEBI" id="CHEBI:17775"/>
    </ligand>
</feature>
<feature type="active site" description="Charge relay system" evidence="6">
    <location>
        <position position="57"/>
    </location>
</feature>
<feature type="binding site" evidence="7">
    <location>
        <position position="57"/>
    </location>
    <ligand>
        <name>O2</name>
        <dbReference type="ChEBI" id="CHEBI:15379"/>
    </ligand>
</feature>
<sequence length="301" mass="33546">MAVVLGTNQYGKAECHVVRVYRDTARHHIRDLTVSTALRGDFTEAHVDGDQGEVLPTDTQKNTVFAFASERGVGQIEDFALELGEHFVRQTPAATEAKIDVSEHGWDRIDIDGHGHDHSFVRSGQETRTTVVTVRGHGADRQAWVISGLNDLVLAKTTGSEFQGFRTDGYTTLAETDDRVLATSLVARWRYLGTEVDWGKSYSAVRATLLRRFAEVHSKALQQSLYEMGKAVLEQHTDIAEIRFSAPNKHHFLFDLEPFGLENPGEVFHAADRPYGLIDVSVRRDDVTEAESAWHAVPGFC</sequence>
<feature type="active site" description="Charge relay system" evidence="6">
    <location>
        <position position="12"/>
    </location>
</feature>
<keyword evidence="10" id="KW-1185">Reference proteome</keyword>
<feature type="binding site" evidence="7">
    <location>
        <position position="248"/>
    </location>
    <ligand>
        <name>O2</name>
        <dbReference type="ChEBI" id="CHEBI:15379"/>
    </ligand>
</feature>
<comment type="similarity">
    <text evidence="2 5 8">Belongs to the uricase family.</text>
</comment>
<evidence type="ECO:0000256" key="3">
    <source>
        <dbReference type="ARBA" id="ARBA00022631"/>
    </source>
</evidence>
<evidence type="ECO:0000256" key="1">
    <source>
        <dbReference type="ARBA" id="ARBA00004831"/>
    </source>
</evidence>
<dbReference type="Proteomes" id="UP000582974">
    <property type="component" value="Unassembled WGS sequence"/>
</dbReference>
<feature type="binding site" evidence="7">
    <location>
        <position position="222"/>
    </location>
    <ligand>
        <name>urate</name>
        <dbReference type="ChEBI" id="CHEBI:17775"/>
    </ligand>
</feature>
<name>A0A838A8S1_9PSEU</name>
<keyword evidence="3 5" id="KW-0659">Purine metabolism</keyword>
<evidence type="ECO:0000313" key="10">
    <source>
        <dbReference type="Proteomes" id="UP000582974"/>
    </source>
</evidence>
<dbReference type="InterPro" id="IPR002042">
    <property type="entry name" value="Uricase"/>
</dbReference>
<dbReference type="Pfam" id="PF01014">
    <property type="entry name" value="Uricase"/>
    <property type="match status" value="2"/>
</dbReference>
<protein>
    <recommendedName>
        <fullName evidence="5 8">Uricase</fullName>
        <ecNumber evidence="5 8">1.7.3.3</ecNumber>
    </recommendedName>
    <alternativeName>
        <fullName evidence="5">Urate oxidase</fullName>
    </alternativeName>
</protein>
<feature type="binding site" evidence="7">
    <location>
        <position position="179"/>
    </location>
    <ligand>
        <name>5-hydroxyisourate</name>
        <dbReference type="ChEBI" id="CHEBI:18072"/>
    </ligand>
</feature>
<feature type="binding site" evidence="7">
    <location>
        <position position="162"/>
    </location>
    <ligand>
        <name>5-hydroxyisourate</name>
        <dbReference type="ChEBI" id="CHEBI:18072"/>
    </ligand>
</feature>
<dbReference type="PANTHER" id="PTHR42874:SF1">
    <property type="entry name" value="URICASE"/>
    <property type="match status" value="1"/>
</dbReference>
<dbReference type="GO" id="GO:0004846">
    <property type="term" value="F:urate oxidase activity"/>
    <property type="evidence" value="ECO:0007669"/>
    <property type="project" value="UniProtKB-EC"/>
</dbReference>
<evidence type="ECO:0000313" key="9">
    <source>
        <dbReference type="EMBL" id="MBA0124832.1"/>
    </source>
</evidence>
<dbReference type="PANTHER" id="PTHR42874">
    <property type="entry name" value="URICASE"/>
    <property type="match status" value="1"/>
</dbReference>
<dbReference type="Gene3D" id="3.10.270.10">
    <property type="entry name" value="Urate Oxidase"/>
    <property type="match status" value="1"/>
</dbReference>
<gene>
    <name evidence="9" type="primary">pucL</name>
    <name evidence="9" type="ORF">H0B56_04685</name>
</gene>
<evidence type="ECO:0000256" key="8">
    <source>
        <dbReference type="RuleBase" id="RU004455"/>
    </source>
</evidence>
<evidence type="ECO:0000256" key="6">
    <source>
        <dbReference type="PIRSR" id="PIRSR000241-1"/>
    </source>
</evidence>
<dbReference type="EC" id="1.7.3.3" evidence="5 8"/>
<organism evidence="9 10">
    <name type="scientific">Haloechinothrix aidingensis</name>
    <dbReference type="NCBI Taxonomy" id="2752311"/>
    <lineage>
        <taxon>Bacteria</taxon>
        <taxon>Bacillati</taxon>
        <taxon>Actinomycetota</taxon>
        <taxon>Actinomycetes</taxon>
        <taxon>Pseudonocardiales</taxon>
        <taxon>Pseudonocardiaceae</taxon>
        <taxon>Haloechinothrix</taxon>
    </lineage>
</organism>
<dbReference type="NCBIfam" id="TIGR03383">
    <property type="entry name" value="urate_oxi"/>
    <property type="match status" value="1"/>
</dbReference>
<evidence type="ECO:0000256" key="2">
    <source>
        <dbReference type="ARBA" id="ARBA00009760"/>
    </source>
</evidence>
<dbReference type="AlphaFoldDB" id="A0A838A8S1"/>
<dbReference type="SUPFAM" id="SSF55620">
    <property type="entry name" value="Tetrahydrobiopterin biosynthesis enzymes-like"/>
    <property type="match status" value="2"/>
</dbReference>
<feature type="binding site" evidence="7">
    <location>
        <position position="248"/>
    </location>
    <ligand>
        <name>urate</name>
        <dbReference type="ChEBI" id="CHEBI:17775"/>
    </ligand>
</feature>